<evidence type="ECO:0000313" key="3">
    <source>
        <dbReference type="EMBL" id="KAF2676373.1"/>
    </source>
</evidence>
<dbReference type="Proteomes" id="UP000799291">
    <property type="component" value="Unassembled WGS sequence"/>
</dbReference>
<feature type="signal peptide" evidence="1">
    <location>
        <begin position="1"/>
        <end position="20"/>
    </location>
</feature>
<gene>
    <name evidence="3" type="ORF">K458DRAFT_437277</name>
</gene>
<keyword evidence="1" id="KW-0732">Signal</keyword>
<dbReference type="OrthoDB" id="3705032at2759"/>
<protein>
    <recommendedName>
        <fullName evidence="2">WD-like domain-containing protein</fullName>
    </recommendedName>
</protein>
<feature type="domain" description="WD-like" evidence="2">
    <location>
        <begin position="77"/>
        <end position="182"/>
    </location>
</feature>
<dbReference type="Pfam" id="PF20493">
    <property type="entry name" value="WD-like_fungi"/>
    <property type="match status" value="1"/>
</dbReference>
<evidence type="ECO:0000259" key="2">
    <source>
        <dbReference type="Pfam" id="PF20493"/>
    </source>
</evidence>
<dbReference type="EMBL" id="MU005635">
    <property type="protein sequence ID" value="KAF2676373.1"/>
    <property type="molecule type" value="Genomic_DNA"/>
</dbReference>
<sequence>MQFSAVTLLMTSLMANGLMATPFATGEGTNLIELNVEQREGGSIVQYGESKRSIAPRADCGGWFGAPCPKSCRVTDINSPECDDSNGGTNTVCESLVNDLYGNRETVLQPNAQQLCWKNEDGKTGCCIKWTKTVTGITKGDLIERADKIKSTCDANGISGKYNTVNIRDVCLSYCMSSGAGCKDESDFS</sequence>
<accession>A0A6G1IEH6</accession>
<reference evidence="3" key="1">
    <citation type="journal article" date="2020" name="Stud. Mycol.">
        <title>101 Dothideomycetes genomes: a test case for predicting lifestyles and emergence of pathogens.</title>
        <authorList>
            <person name="Haridas S."/>
            <person name="Albert R."/>
            <person name="Binder M."/>
            <person name="Bloem J."/>
            <person name="Labutti K."/>
            <person name="Salamov A."/>
            <person name="Andreopoulos B."/>
            <person name="Baker S."/>
            <person name="Barry K."/>
            <person name="Bills G."/>
            <person name="Bluhm B."/>
            <person name="Cannon C."/>
            <person name="Castanera R."/>
            <person name="Culley D."/>
            <person name="Daum C."/>
            <person name="Ezra D."/>
            <person name="Gonzalez J."/>
            <person name="Henrissat B."/>
            <person name="Kuo A."/>
            <person name="Liang C."/>
            <person name="Lipzen A."/>
            <person name="Lutzoni F."/>
            <person name="Magnuson J."/>
            <person name="Mondo S."/>
            <person name="Nolan M."/>
            <person name="Ohm R."/>
            <person name="Pangilinan J."/>
            <person name="Park H.-J."/>
            <person name="Ramirez L."/>
            <person name="Alfaro M."/>
            <person name="Sun H."/>
            <person name="Tritt A."/>
            <person name="Yoshinaga Y."/>
            <person name="Zwiers L.-H."/>
            <person name="Turgeon B."/>
            <person name="Goodwin S."/>
            <person name="Spatafora J."/>
            <person name="Crous P."/>
            <person name="Grigoriev I."/>
        </authorList>
    </citation>
    <scope>NUCLEOTIDE SEQUENCE</scope>
    <source>
        <strain evidence="3">CBS 122367</strain>
    </source>
</reference>
<dbReference type="AlphaFoldDB" id="A0A6G1IEH6"/>
<evidence type="ECO:0000313" key="4">
    <source>
        <dbReference type="Proteomes" id="UP000799291"/>
    </source>
</evidence>
<keyword evidence="4" id="KW-1185">Reference proteome</keyword>
<feature type="chain" id="PRO_5026177585" description="WD-like domain-containing protein" evidence="1">
    <location>
        <begin position="21"/>
        <end position="189"/>
    </location>
</feature>
<organism evidence="3 4">
    <name type="scientific">Lentithecium fluviatile CBS 122367</name>
    <dbReference type="NCBI Taxonomy" id="1168545"/>
    <lineage>
        <taxon>Eukaryota</taxon>
        <taxon>Fungi</taxon>
        <taxon>Dikarya</taxon>
        <taxon>Ascomycota</taxon>
        <taxon>Pezizomycotina</taxon>
        <taxon>Dothideomycetes</taxon>
        <taxon>Pleosporomycetidae</taxon>
        <taxon>Pleosporales</taxon>
        <taxon>Massarineae</taxon>
        <taxon>Lentitheciaceae</taxon>
        <taxon>Lentithecium</taxon>
    </lineage>
</organism>
<dbReference type="InterPro" id="IPR046925">
    <property type="entry name" value="WD-like_fungi"/>
</dbReference>
<name>A0A6G1IEH6_9PLEO</name>
<evidence type="ECO:0000256" key="1">
    <source>
        <dbReference type="SAM" id="SignalP"/>
    </source>
</evidence>
<proteinExistence type="predicted"/>